<keyword evidence="1" id="KW-1133">Transmembrane helix</keyword>
<feature type="transmembrane region" description="Helical" evidence="1">
    <location>
        <begin position="7"/>
        <end position="28"/>
    </location>
</feature>
<evidence type="ECO:0000313" key="2">
    <source>
        <dbReference type="EMBL" id="JAH84965.1"/>
    </source>
</evidence>
<keyword evidence="1" id="KW-0472">Membrane</keyword>
<keyword evidence="1" id="KW-0812">Transmembrane</keyword>
<name>A0A0E9W5U9_ANGAN</name>
<evidence type="ECO:0000256" key="1">
    <source>
        <dbReference type="SAM" id="Phobius"/>
    </source>
</evidence>
<organism evidence="2">
    <name type="scientific">Anguilla anguilla</name>
    <name type="common">European freshwater eel</name>
    <name type="synonym">Muraena anguilla</name>
    <dbReference type="NCBI Taxonomy" id="7936"/>
    <lineage>
        <taxon>Eukaryota</taxon>
        <taxon>Metazoa</taxon>
        <taxon>Chordata</taxon>
        <taxon>Craniata</taxon>
        <taxon>Vertebrata</taxon>
        <taxon>Euteleostomi</taxon>
        <taxon>Actinopterygii</taxon>
        <taxon>Neopterygii</taxon>
        <taxon>Teleostei</taxon>
        <taxon>Anguilliformes</taxon>
        <taxon>Anguillidae</taxon>
        <taxon>Anguilla</taxon>
    </lineage>
</organism>
<reference evidence="2" key="1">
    <citation type="submission" date="2014-11" db="EMBL/GenBank/DDBJ databases">
        <authorList>
            <person name="Amaro Gonzalez C."/>
        </authorList>
    </citation>
    <scope>NUCLEOTIDE SEQUENCE</scope>
</reference>
<dbReference type="EMBL" id="GBXM01023612">
    <property type="protein sequence ID" value="JAH84965.1"/>
    <property type="molecule type" value="Transcribed_RNA"/>
</dbReference>
<reference evidence="2" key="2">
    <citation type="journal article" date="2015" name="Fish Shellfish Immunol.">
        <title>Early steps in the European eel (Anguilla anguilla)-Vibrio vulnificus interaction in the gills: Role of the RtxA13 toxin.</title>
        <authorList>
            <person name="Callol A."/>
            <person name="Pajuelo D."/>
            <person name="Ebbesson L."/>
            <person name="Teles M."/>
            <person name="MacKenzie S."/>
            <person name="Amaro C."/>
        </authorList>
    </citation>
    <scope>NUCLEOTIDE SEQUENCE</scope>
</reference>
<protein>
    <submittedName>
        <fullName evidence="2">Uncharacterized protein</fullName>
    </submittedName>
</protein>
<dbReference type="AlphaFoldDB" id="A0A0E9W5U9"/>
<proteinExistence type="predicted"/>
<accession>A0A0E9W5U9</accession>
<sequence>MMRSAYGFELLFPQFSTVVCVILISGHIF</sequence>